<protein>
    <submittedName>
        <fullName evidence="9">Sodium:solute symporter family protein</fullName>
    </submittedName>
</protein>
<dbReference type="Gene3D" id="1.20.1730.10">
    <property type="entry name" value="Sodium/glucose cotransporter"/>
    <property type="match status" value="1"/>
</dbReference>
<dbReference type="PANTHER" id="PTHR48086">
    <property type="entry name" value="SODIUM/PROLINE SYMPORTER-RELATED"/>
    <property type="match status" value="1"/>
</dbReference>
<feature type="transmembrane region" description="Helical" evidence="8">
    <location>
        <begin position="6"/>
        <end position="22"/>
    </location>
</feature>
<keyword evidence="3" id="KW-0813">Transport</keyword>
<feature type="transmembrane region" description="Helical" evidence="8">
    <location>
        <begin position="399"/>
        <end position="418"/>
    </location>
</feature>
<dbReference type="InterPro" id="IPR001734">
    <property type="entry name" value="Na/solute_symporter"/>
</dbReference>
<evidence type="ECO:0000256" key="1">
    <source>
        <dbReference type="ARBA" id="ARBA00004141"/>
    </source>
</evidence>
<dbReference type="RefSeq" id="WP_025863719.1">
    <property type="nucleotide sequence ID" value="NZ_BLAX01000001.1"/>
</dbReference>
<dbReference type="GO" id="GO:0022857">
    <property type="term" value="F:transmembrane transporter activity"/>
    <property type="evidence" value="ECO:0007669"/>
    <property type="project" value="InterPro"/>
</dbReference>
<dbReference type="Pfam" id="PF00474">
    <property type="entry name" value="SSF"/>
    <property type="match status" value="1"/>
</dbReference>
<evidence type="ECO:0000256" key="5">
    <source>
        <dbReference type="ARBA" id="ARBA00022989"/>
    </source>
</evidence>
<dbReference type="InterPro" id="IPR050277">
    <property type="entry name" value="Sodium:Solute_Symporter"/>
</dbReference>
<feature type="transmembrane region" description="Helical" evidence="8">
    <location>
        <begin position="216"/>
        <end position="237"/>
    </location>
</feature>
<feature type="transmembrane region" description="Helical" evidence="8">
    <location>
        <begin position="343"/>
        <end position="361"/>
    </location>
</feature>
<feature type="transmembrane region" description="Helical" evidence="8">
    <location>
        <begin position="176"/>
        <end position="196"/>
    </location>
</feature>
<dbReference type="AlphaFoldDB" id="A0A5M4AVQ8"/>
<reference evidence="9 10" key="1">
    <citation type="submission" date="2019-10" db="EMBL/GenBank/DDBJ databases">
        <title>Prolixibacter strains distinguished by the presence of nitrate reductase genes were adept at nitrate-dependent anaerobic corrosion of metallic iron and carbon steel.</title>
        <authorList>
            <person name="Iino T."/>
            <person name="Shono N."/>
            <person name="Ito K."/>
            <person name="Nakamura R."/>
            <person name="Sueoka K."/>
            <person name="Harayama S."/>
            <person name="Ohkuma M."/>
        </authorList>
    </citation>
    <scope>NUCLEOTIDE SEQUENCE [LARGE SCALE GENOMIC DNA]</scope>
    <source>
        <strain evidence="9 10">JCM 13498</strain>
    </source>
</reference>
<evidence type="ECO:0000256" key="7">
    <source>
        <dbReference type="RuleBase" id="RU362091"/>
    </source>
</evidence>
<comment type="subcellular location">
    <subcellularLocation>
        <location evidence="1">Membrane</location>
        <topology evidence="1">Multi-pass membrane protein</topology>
    </subcellularLocation>
</comment>
<comment type="similarity">
    <text evidence="2 7">Belongs to the sodium:solute symporter (SSF) (TC 2.A.21) family.</text>
</comment>
<dbReference type="Proteomes" id="UP000391834">
    <property type="component" value="Unassembled WGS sequence"/>
</dbReference>
<comment type="caution">
    <text evidence="9">The sequence shown here is derived from an EMBL/GenBank/DDBJ whole genome shotgun (WGS) entry which is preliminary data.</text>
</comment>
<dbReference type="PROSITE" id="PS50283">
    <property type="entry name" value="NA_SOLUT_SYMP_3"/>
    <property type="match status" value="1"/>
</dbReference>
<feature type="transmembrane region" description="Helical" evidence="8">
    <location>
        <begin position="257"/>
        <end position="276"/>
    </location>
</feature>
<sequence>MIKYVFLVLYLVIMIWVGIRSSRKIKTTGDFFVAGKRGSLWQVTGSLLATILGSSAILGTVNLAYTQGWAASWLMLSAAAGFIVLIPLAKYVSRFGKYTLPQLVGDFYGPKAKTLASIIIPLAWIGIVAAQIIGAAKIMNSFFGLDYGYGVMGAGLVFVFYTLIGGQVSILKTDQFQAFFILTGVLISAIYIFFHFPVSPVKMTPLGFPFNQHFDVLDLLVLLLSYSTTFVVGPDIYSRLFCANSEETARKSVRLSAIILIPFAFLIAFLGVFASYQYPDLDYHTGSALIPVIIHVMPEWGIGLMMAALLSAVMSSADTTLLTASIIISDPISKGLDTKNSLLNTRLIILGLGGLSILLALEVTSIIQVLLIALAVFSGAFIVPTAAGLLGFRTSEIRSTAAMAAGSILALAGKVYSLYGDRMIGNWIIISAFAVNAIILFSGRKTRDLSHHKTPDNRRKRLDARH</sequence>
<feature type="transmembrane region" description="Helical" evidence="8">
    <location>
        <begin position="424"/>
        <end position="443"/>
    </location>
</feature>
<evidence type="ECO:0000256" key="2">
    <source>
        <dbReference type="ARBA" id="ARBA00006434"/>
    </source>
</evidence>
<proteinExistence type="inferred from homology"/>
<dbReference type="InterPro" id="IPR038377">
    <property type="entry name" value="Na/Glc_symporter_sf"/>
</dbReference>
<evidence type="ECO:0000256" key="3">
    <source>
        <dbReference type="ARBA" id="ARBA00022448"/>
    </source>
</evidence>
<keyword evidence="6 8" id="KW-0472">Membrane</keyword>
<accession>A0A5M4AVQ8</accession>
<dbReference type="OrthoDB" id="9814523at2"/>
<evidence type="ECO:0000256" key="4">
    <source>
        <dbReference type="ARBA" id="ARBA00022692"/>
    </source>
</evidence>
<evidence type="ECO:0000313" key="9">
    <source>
        <dbReference type="EMBL" id="GET31676.1"/>
    </source>
</evidence>
<dbReference type="EMBL" id="BLAX01000001">
    <property type="protein sequence ID" value="GET31676.1"/>
    <property type="molecule type" value="Genomic_DNA"/>
</dbReference>
<dbReference type="PANTHER" id="PTHR48086:SF7">
    <property type="entry name" value="SODIUM-SOLUTE SYMPORTER-RELATED"/>
    <property type="match status" value="1"/>
</dbReference>
<feature type="transmembrane region" description="Helical" evidence="8">
    <location>
        <begin position="147"/>
        <end position="164"/>
    </location>
</feature>
<dbReference type="GO" id="GO:0005886">
    <property type="term" value="C:plasma membrane"/>
    <property type="evidence" value="ECO:0007669"/>
    <property type="project" value="TreeGrafter"/>
</dbReference>
<gene>
    <name evidence="9" type="ORF">PbJCM13498_05390</name>
</gene>
<feature type="transmembrane region" description="Helical" evidence="8">
    <location>
        <begin position="367"/>
        <end position="392"/>
    </location>
</feature>
<evidence type="ECO:0000256" key="6">
    <source>
        <dbReference type="ARBA" id="ARBA00023136"/>
    </source>
</evidence>
<keyword evidence="5 8" id="KW-1133">Transmembrane helix</keyword>
<dbReference type="CDD" id="cd10322">
    <property type="entry name" value="SLC5sbd"/>
    <property type="match status" value="1"/>
</dbReference>
<keyword evidence="4 8" id="KW-0812">Transmembrane</keyword>
<feature type="transmembrane region" description="Helical" evidence="8">
    <location>
        <begin position="288"/>
        <end position="310"/>
    </location>
</feature>
<name>A0A5M4AVQ8_9BACT</name>
<feature type="transmembrane region" description="Helical" evidence="8">
    <location>
        <begin position="114"/>
        <end position="135"/>
    </location>
</feature>
<evidence type="ECO:0000313" key="10">
    <source>
        <dbReference type="Proteomes" id="UP000391834"/>
    </source>
</evidence>
<evidence type="ECO:0000256" key="8">
    <source>
        <dbReference type="SAM" id="Phobius"/>
    </source>
</evidence>
<organism evidence="9 10">
    <name type="scientific">Prolixibacter bellariivorans</name>
    <dbReference type="NCBI Taxonomy" id="314319"/>
    <lineage>
        <taxon>Bacteria</taxon>
        <taxon>Pseudomonadati</taxon>
        <taxon>Bacteroidota</taxon>
        <taxon>Bacteroidia</taxon>
        <taxon>Marinilabiliales</taxon>
        <taxon>Prolixibacteraceae</taxon>
        <taxon>Prolixibacter</taxon>
    </lineage>
</organism>
<feature type="transmembrane region" description="Helical" evidence="8">
    <location>
        <begin position="43"/>
        <end position="65"/>
    </location>
</feature>
<keyword evidence="10" id="KW-1185">Reference proteome</keyword>
<feature type="transmembrane region" description="Helical" evidence="8">
    <location>
        <begin position="71"/>
        <end position="93"/>
    </location>
</feature>